<evidence type="ECO:0000256" key="2">
    <source>
        <dbReference type="ARBA" id="ARBA00023203"/>
    </source>
</evidence>
<dbReference type="OrthoDB" id="9042754at2759"/>
<dbReference type="InterPro" id="IPR000900">
    <property type="entry name" value="Nebulin_repeat"/>
</dbReference>
<proteinExistence type="predicted"/>
<dbReference type="GO" id="GO:0051015">
    <property type="term" value="F:actin filament binding"/>
    <property type="evidence" value="ECO:0007669"/>
    <property type="project" value="InterPro"/>
</dbReference>
<dbReference type="InterPro" id="IPR055297">
    <property type="entry name" value="NEBU/NEBL"/>
</dbReference>
<keyword evidence="2" id="KW-0009">Actin-binding</keyword>
<dbReference type="GeneID" id="106554073"/>
<name>A0A6I9YX09_9SAUR</name>
<dbReference type="PANTHER" id="PTHR11039:SF39">
    <property type="entry name" value="NEBULIN-RELATED-ANCHORING PROTEIN"/>
    <property type="match status" value="1"/>
</dbReference>
<dbReference type="PANTHER" id="PTHR11039">
    <property type="entry name" value="NEBULIN"/>
    <property type="match status" value="1"/>
</dbReference>
<reference evidence="4" key="1">
    <citation type="submission" date="2025-08" db="UniProtKB">
        <authorList>
            <consortium name="RefSeq"/>
        </authorList>
    </citation>
    <scope>IDENTIFICATION</scope>
    <source>
        <tissue evidence="4">Skeletal muscle</tissue>
    </source>
</reference>
<accession>A0A6I9YX09</accession>
<dbReference type="KEGG" id="tsr:106554073"/>
<dbReference type="Proteomes" id="UP000504617">
    <property type="component" value="Unplaced"/>
</dbReference>
<evidence type="ECO:0000256" key="1">
    <source>
        <dbReference type="ARBA" id="ARBA00022737"/>
    </source>
</evidence>
<dbReference type="GO" id="GO:0030018">
    <property type="term" value="C:Z disc"/>
    <property type="evidence" value="ECO:0007669"/>
    <property type="project" value="InterPro"/>
</dbReference>
<evidence type="ECO:0000313" key="4">
    <source>
        <dbReference type="RefSeq" id="XP_013928145.1"/>
    </source>
</evidence>
<protein>
    <submittedName>
        <fullName evidence="4">Nebulin-like</fullName>
    </submittedName>
</protein>
<dbReference type="RefSeq" id="XP_013928145.1">
    <property type="nucleotide sequence ID" value="XM_014072670.1"/>
</dbReference>
<evidence type="ECO:0000313" key="3">
    <source>
        <dbReference type="Proteomes" id="UP000504617"/>
    </source>
</evidence>
<keyword evidence="1" id="KW-0677">Repeat</keyword>
<gene>
    <name evidence="4" type="primary">LOC106554073</name>
</gene>
<dbReference type="SMART" id="SM00227">
    <property type="entry name" value="NEBU"/>
    <property type="match status" value="17"/>
</dbReference>
<dbReference type="PRINTS" id="PR00510">
    <property type="entry name" value="NEBULIN"/>
</dbReference>
<dbReference type="Pfam" id="PF00880">
    <property type="entry name" value="Nebulin"/>
    <property type="match status" value="11"/>
</dbReference>
<dbReference type="PROSITE" id="PS51216">
    <property type="entry name" value="NEBULIN"/>
    <property type="match status" value="16"/>
</dbReference>
<sequence length="782" mass="90360">MHCFHFNQAVYKKPPDQIKFTQVANSPVLVQAQINTKQLSDMNYKAKHEAEKSRCSIPPDTPLLLQSRVNAYNISDNWYKYDWDQSKAKKFDIKLDSIPILAAKAKQKIASDVSYKKGYEKSKGKLIGALSVEDDPKIRHSLKVGKLQSDRLYREPYEKAKGVSINYCETPQYQVDNVLKNFSGVRYKEPYITNVLGRYIGTFEDPYQAHCMKMEAMKSDKNYRADYEDEKDKCYFPQTITQEYETMKKLDICKDSAYKKHADQIKFTSVSDSPVLLQAQINTKQLSDMNYKAKHEAEKARCTIPPDAPFFLQSRVNAYNISDHKYHEDYKNKKGKWSQTPCYDVAVAKMSSDILSPRKYQEDWESKKDHIYFMQTKTPEYAVNKRAGIDASKIKYKEDYEKAKGSADYNVLPATENPMLRHLKAVANKVNDRLYKEAYEKAKAKSINYCETPKYKIDNVLKDFSDVKYKGPYIANVLGRYIGTFEDPYQAHCMKIEAMKSNKNYKADYEEEKANCYFPQTLTQEYEVQKKLDKCKDSAYKKHPYQMKFTSVSDSPVLLQAQVNSKQLSDMNYKAKHEAEKFKCSIPPDAPLFLQSRVNAYNISDNWYKYDWEQSKANKFDIKVDAIPILAAKAKQKIASNVEYKKGYEQSKGKLIGALSIEDDPKMIHCQKVAKQQSDLLYKKGYEASKTKYTAPLDMIPVIQAKKAQAIISDTDYRHRIHNYSYPPESINLELARKANSILSDNEYKADYNSWMKGCGWIPYGSLDAETAKRTSGYVSEN</sequence>
<organism evidence="3 4">
    <name type="scientific">Thamnophis sirtalis</name>
    <dbReference type="NCBI Taxonomy" id="35019"/>
    <lineage>
        <taxon>Eukaryota</taxon>
        <taxon>Metazoa</taxon>
        <taxon>Chordata</taxon>
        <taxon>Craniata</taxon>
        <taxon>Vertebrata</taxon>
        <taxon>Euteleostomi</taxon>
        <taxon>Lepidosauria</taxon>
        <taxon>Squamata</taxon>
        <taxon>Bifurcata</taxon>
        <taxon>Unidentata</taxon>
        <taxon>Episquamata</taxon>
        <taxon>Toxicofera</taxon>
        <taxon>Serpentes</taxon>
        <taxon>Colubroidea</taxon>
        <taxon>Colubridae</taxon>
        <taxon>Natricinae</taxon>
        <taxon>Thamnophis</taxon>
    </lineage>
</organism>
<dbReference type="GO" id="GO:0071691">
    <property type="term" value="P:cardiac muscle thin filament assembly"/>
    <property type="evidence" value="ECO:0007669"/>
    <property type="project" value="TreeGrafter"/>
</dbReference>
<dbReference type="AlphaFoldDB" id="A0A6I9YX09"/>
<dbReference type="InterPro" id="IPR013998">
    <property type="entry name" value="Nebulin-like"/>
</dbReference>
<keyword evidence="3" id="KW-1185">Reference proteome</keyword>